<feature type="compositionally biased region" description="Low complexity" evidence="1">
    <location>
        <begin position="7"/>
        <end position="17"/>
    </location>
</feature>
<feature type="region of interest" description="Disordered" evidence="1">
    <location>
        <begin position="695"/>
        <end position="750"/>
    </location>
</feature>
<feature type="region of interest" description="Disordered" evidence="1">
    <location>
        <begin position="451"/>
        <end position="554"/>
    </location>
</feature>
<protein>
    <submittedName>
        <fullName evidence="2">Uncharacterized protein</fullName>
    </submittedName>
</protein>
<dbReference type="KEGG" id="cput:CONPUDRAFT_162957"/>
<feature type="compositionally biased region" description="Low complexity" evidence="1">
    <location>
        <begin position="388"/>
        <end position="414"/>
    </location>
</feature>
<dbReference type="RefSeq" id="XP_007765554.1">
    <property type="nucleotide sequence ID" value="XM_007767364.1"/>
</dbReference>
<feature type="compositionally biased region" description="Basic residues" evidence="1">
    <location>
        <begin position="423"/>
        <end position="437"/>
    </location>
</feature>
<feature type="compositionally biased region" description="Low complexity" evidence="1">
    <location>
        <begin position="457"/>
        <end position="468"/>
    </location>
</feature>
<feature type="compositionally biased region" description="Basic and acidic residues" evidence="1">
    <location>
        <begin position="189"/>
        <end position="205"/>
    </location>
</feature>
<feature type="region of interest" description="Disordered" evidence="1">
    <location>
        <begin position="244"/>
        <end position="376"/>
    </location>
</feature>
<feature type="region of interest" description="Disordered" evidence="1">
    <location>
        <begin position="853"/>
        <end position="874"/>
    </location>
</feature>
<organism evidence="2 3">
    <name type="scientific">Coniophora puteana (strain RWD-64-598)</name>
    <name type="common">Brown rot fungus</name>
    <dbReference type="NCBI Taxonomy" id="741705"/>
    <lineage>
        <taxon>Eukaryota</taxon>
        <taxon>Fungi</taxon>
        <taxon>Dikarya</taxon>
        <taxon>Basidiomycota</taxon>
        <taxon>Agaricomycotina</taxon>
        <taxon>Agaricomycetes</taxon>
        <taxon>Agaricomycetidae</taxon>
        <taxon>Boletales</taxon>
        <taxon>Coniophorineae</taxon>
        <taxon>Coniophoraceae</taxon>
        <taxon>Coniophora</taxon>
    </lineage>
</organism>
<feature type="region of interest" description="Disordered" evidence="1">
    <location>
        <begin position="1"/>
        <end position="36"/>
    </location>
</feature>
<feature type="compositionally biased region" description="Basic and acidic residues" evidence="1">
    <location>
        <begin position="151"/>
        <end position="160"/>
    </location>
</feature>
<dbReference type="EMBL" id="JH711575">
    <property type="protein sequence ID" value="EIW83586.1"/>
    <property type="molecule type" value="Genomic_DNA"/>
</dbReference>
<feature type="compositionally biased region" description="Polar residues" evidence="1">
    <location>
        <begin position="469"/>
        <end position="479"/>
    </location>
</feature>
<keyword evidence="3" id="KW-1185">Reference proteome</keyword>
<evidence type="ECO:0000256" key="1">
    <source>
        <dbReference type="SAM" id="MobiDB-lite"/>
    </source>
</evidence>
<accession>A0A5M3MWT4</accession>
<reference evidence="3" key="1">
    <citation type="journal article" date="2012" name="Science">
        <title>The Paleozoic origin of enzymatic lignin decomposition reconstructed from 31 fungal genomes.</title>
        <authorList>
            <person name="Floudas D."/>
            <person name="Binder M."/>
            <person name="Riley R."/>
            <person name="Barry K."/>
            <person name="Blanchette R.A."/>
            <person name="Henrissat B."/>
            <person name="Martinez A.T."/>
            <person name="Otillar R."/>
            <person name="Spatafora J.W."/>
            <person name="Yadav J.S."/>
            <person name="Aerts A."/>
            <person name="Benoit I."/>
            <person name="Boyd A."/>
            <person name="Carlson A."/>
            <person name="Copeland A."/>
            <person name="Coutinho P.M."/>
            <person name="de Vries R.P."/>
            <person name="Ferreira P."/>
            <person name="Findley K."/>
            <person name="Foster B."/>
            <person name="Gaskell J."/>
            <person name="Glotzer D."/>
            <person name="Gorecki P."/>
            <person name="Heitman J."/>
            <person name="Hesse C."/>
            <person name="Hori C."/>
            <person name="Igarashi K."/>
            <person name="Jurgens J.A."/>
            <person name="Kallen N."/>
            <person name="Kersten P."/>
            <person name="Kohler A."/>
            <person name="Kuees U."/>
            <person name="Kumar T.K.A."/>
            <person name="Kuo A."/>
            <person name="LaButti K."/>
            <person name="Larrondo L.F."/>
            <person name="Lindquist E."/>
            <person name="Ling A."/>
            <person name="Lombard V."/>
            <person name="Lucas S."/>
            <person name="Lundell T."/>
            <person name="Martin R."/>
            <person name="McLaughlin D.J."/>
            <person name="Morgenstern I."/>
            <person name="Morin E."/>
            <person name="Murat C."/>
            <person name="Nagy L.G."/>
            <person name="Nolan M."/>
            <person name="Ohm R.A."/>
            <person name="Patyshakuliyeva A."/>
            <person name="Rokas A."/>
            <person name="Ruiz-Duenas F.J."/>
            <person name="Sabat G."/>
            <person name="Salamov A."/>
            <person name="Samejima M."/>
            <person name="Schmutz J."/>
            <person name="Slot J.C."/>
            <person name="St John F."/>
            <person name="Stenlid J."/>
            <person name="Sun H."/>
            <person name="Sun S."/>
            <person name="Syed K."/>
            <person name="Tsang A."/>
            <person name="Wiebenga A."/>
            <person name="Young D."/>
            <person name="Pisabarro A."/>
            <person name="Eastwood D.C."/>
            <person name="Martin F."/>
            <person name="Cullen D."/>
            <person name="Grigoriev I.V."/>
            <person name="Hibbett D.S."/>
        </authorList>
    </citation>
    <scope>NUCLEOTIDE SEQUENCE [LARGE SCALE GENOMIC DNA]</scope>
    <source>
        <strain evidence="3">RWD-64-598 SS2</strain>
    </source>
</reference>
<feature type="compositionally biased region" description="Basic and acidic residues" evidence="1">
    <location>
        <begin position="269"/>
        <end position="307"/>
    </location>
</feature>
<name>A0A5M3MWT4_CONPW</name>
<dbReference type="OrthoDB" id="2687560at2759"/>
<comment type="caution">
    <text evidence="2">The sequence shown here is derived from an EMBL/GenBank/DDBJ whole genome shotgun (WGS) entry which is preliminary data.</text>
</comment>
<evidence type="ECO:0000313" key="2">
    <source>
        <dbReference type="EMBL" id="EIW83586.1"/>
    </source>
</evidence>
<feature type="region of interest" description="Disordered" evidence="1">
    <location>
        <begin position="576"/>
        <end position="626"/>
    </location>
</feature>
<feature type="compositionally biased region" description="Pro residues" evidence="1">
    <location>
        <begin position="256"/>
        <end position="266"/>
    </location>
</feature>
<proteinExistence type="predicted"/>
<dbReference type="GeneID" id="19204817"/>
<feature type="region of interest" description="Disordered" evidence="1">
    <location>
        <begin position="388"/>
        <end position="437"/>
    </location>
</feature>
<feature type="compositionally biased region" description="Polar residues" evidence="1">
    <location>
        <begin position="364"/>
        <end position="375"/>
    </location>
</feature>
<feature type="compositionally biased region" description="Low complexity" evidence="1">
    <location>
        <begin position="163"/>
        <end position="175"/>
    </location>
</feature>
<dbReference type="AlphaFoldDB" id="A0A5M3MWT4"/>
<feature type="region of interest" description="Disordered" evidence="1">
    <location>
        <begin position="151"/>
        <end position="205"/>
    </location>
</feature>
<dbReference type="Proteomes" id="UP000053558">
    <property type="component" value="Unassembled WGS sequence"/>
</dbReference>
<feature type="compositionally biased region" description="Low complexity" evidence="1">
    <location>
        <begin position="595"/>
        <end position="605"/>
    </location>
</feature>
<evidence type="ECO:0000313" key="3">
    <source>
        <dbReference type="Proteomes" id="UP000053558"/>
    </source>
</evidence>
<sequence>MMDAYPSSSTSASILSSQPTARTQIPTPIPMPTSVLDTPRRYMRREWKRTKPHLPRSDSLPNLRLVPARPLFACARCGFANTLVPLCLWCAWTTQGAARAFEEAMPRARRLSAPGRAWPVYRQDTTAHGAGRVERRVWGGGERGVDVKLEEERGEEEGRRRGSVSSETEASSVAVITPVGGTVDLPAEASERDSAPMEESGKGRREEFVMVGGHEGDEVIRVEDAGAFGCKLEEVATGTEVQYLPSDWPSAHPHPHAPCPPQPPSQPRHLPEDACDRRRSGADTPSVHDRRASPSAKVERAQKDSDGASRLLRGVHINASPGSSVHSDTRSLSLRLRRRLPPLFVVPPTPRLPTRDQPRPQDMSLLTPSSPSQLHSDSDVVIMQQSESTPDAAPIISSSPSSPTSPGSPSSLSLTWRSGSGRALRRKNRLSVLKRKSSLSLRQRARMTLLNGGGGSVTASASASASDATPQAQIASSAPTAFRAPQNAPPSPSSPHSRPAPMQVGGGLPPSPTRSHVPQSASASGLPTPRSSCDGPPPALYQFNSSASAPNVRLGHPSRPYYSAIRKNMARPISPGPFPGLVHSNRNSNAGTGAGMATASTSAASLSQAQGHAQRHSRVSTEHTLEDEMDADEEGFYVPTRGTRSLDCGERLAAQCFPPSLSQLNLDASAPGKQRRHKHRPMSLVLPLSFTNRRGRTQAQQGTLAHVQPPRLSRSNTRTHSRANSRNANANNGGGGGLPTPPSSAGFNGAGFSLSGETELRMALARLRGAESPEYVEREYVFREMAPPPSSARGRSGTMKARMSRIGKGLKDLVMFRRGSSAQQSGDGIALERSSMSTGASAGNANAMSNLDYISELDRPRGRSMDSPAPGCSH</sequence>
<gene>
    <name evidence="2" type="ORF">CONPUDRAFT_162957</name>
</gene>
<feature type="compositionally biased region" description="Polar residues" evidence="1">
    <location>
        <begin position="513"/>
        <end position="531"/>
    </location>
</feature>